<protein>
    <submittedName>
        <fullName evidence="1">Uncharacterized protein</fullName>
    </submittedName>
</protein>
<proteinExistence type="predicted"/>
<comment type="caution">
    <text evidence="1">The sequence shown here is derived from an EMBL/GenBank/DDBJ whole genome shotgun (WGS) entry which is preliminary data.</text>
</comment>
<sequence length="64" mass="6696">MSYGTVMAESPSSKPAIDAKAMTMIASFSATCDSVNIPALFAVNALILLDYATKSYNPGMPATF</sequence>
<evidence type="ECO:0000313" key="1">
    <source>
        <dbReference type="EMBL" id="GLR52640.1"/>
    </source>
</evidence>
<keyword evidence="2" id="KW-1185">Reference proteome</keyword>
<dbReference type="EMBL" id="BSOP01000030">
    <property type="protein sequence ID" value="GLR52640.1"/>
    <property type="molecule type" value="Genomic_DNA"/>
</dbReference>
<evidence type="ECO:0000313" key="2">
    <source>
        <dbReference type="Proteomes" id="UP001156702"/>
    </source>
</evidence>
<dbReference type="Proteomes" id="UP001156702">
    <property type="component" value="Unassembled WGS sequence"/>
</dbReference>
<accession>A0ABQ5ZLW6</accession>
<gene>
    <name evidence="1" type="ORF">GCM10007923_38540</name>
</gene>
<organism evidence="1 2">
    <name type="scientific">Shinella yambaruensis</name>
    <dbReference type="NCBI Taxonomy" id="415996"/>
    <lineage>
        <taxon>Bacteria</taxon>
        <taxon>Pseudomonadati</taxon>
        <taxon>Pseudomonadota</taxon>
        <taxon>Alphaproteobacteria</taxon>
        <taxon>Hyphomicrobiales</taxon>
        <taxon>Rhizobiaceae</taxon>
        <taxon>Shinella</taxon>
    </lineage>
</organism>
<name>A0ABQ5ZLW6_9HYPH</name>
<reference evidence="2" key="1">
    <citation type="journal article" date="2019" name="Int. J. Syst. Evol. Microbiol.">
        <title>The Global Catalogue of Microorganisms (GCM) 10K type strain sequencing project: providing services to taxonomists for standard genome sequencing and annotation.</title>
        <authorList>
            <consortium name="The Broad Institute Genomics Platform"/>
            <consortium name="The Broad Institute Genome Sequencing Center for Infectious Disease"/>
            <person name="Wu L."/>
            <person name="Ma J."/>
        </authorList>
    </citation>
    <scope>NUCLEOTIDE SEQUENCE [LARGE SCALE GENOMIC DNA]</scope>
    <source>
        <strain evidence="2">NBRC 102122</strain>
    </source>
</reference>